<sequence length="392" mass="42273">MSSAPTLFGVPLKYLSLVTLTVQNSSLILVMHYSRVMPGYTADSRYYASTAVLLNEIIKFVFCTIVCVYQQGFKSAFEDVFSGDCWKLSIPAFLYTLQNTLQYVAVSNLDAATFQVTYQLKILTTAFFAVTILHKDLSKLQWLCLVLLTFGIGLVQMPPEAFNGLVAFVIESATTAVGKGSPVAEGPGSTKPAGGSASKLGAKAAKVVREVAAAVVEKEEMNGLIGFVAVSIACILSGLAGIYFEKVLKGSKKVSLWTRNVQLSMFSLIPALFLGVLAKDGSKIAENGFFHGYNNVVWAAIWLQAIGGIVVALCVKFADNIAKNFATSISILISFVASVYFFDFAVHVNFLIGATVVVGVTYLYSLSPASARRPSSSDEEYKPLPDQRSRSD</sequence>
<dbReference type="SUPFAM" id="SSF103481">
    <property type="entry name" value="Multidrug resistance efflux transporter EmrE"/>
    <property type="match status" value="1"/>
</dbReference>
<keyword evidence="8" id="KW-1185">Reference proteome</keyword>
<dbReference type="EMBL" id="CP014501">
    <property type="protein sequence ID" value="ANB12694.1"/>
    <property type="molecule type" value="Genomic_DNA"/>
</dbReference>
<feature type="transmembrane region" description="Helical" evidence="6">
    <location>
        <begin position="12"/>
        <end position="34"/>
    </location>
</feature>
<dbReference type="OrthoDB" id="408493at2759"/>
<dbReference type="AlphaFoldDB" id="A0A167DAY4"/>
<dbReference type="InterPro" id="IPR007271">
    <property type="entry name" value="Nuc_sug_transpt"/>
</dbReference>
<feature type="transmembrane region" description="Helical" evidence="6">
    <location>
        <begin position="256"/>
        <end position="277"/>
    </location>
</feature>
<evidence type="ECO:0000256" key="2">
    <source>
        <dbReference type="ARBA" id="ARBA00022692"/>
    </source>
</evidence>
<evidence type="ECO:0000313" key="7">
    <source>
        <dbReference type="EMBL" id="ANB12694.1"/>
    </source>
</evidence>
<feature type="transmembrane region" description="Helical" evidence="6">
    <location>
        <begin position="325"/>
        <end position="342"/>
    </location>
</feature>
<evidence type="ECO:0000256" key="1">
    <source>
        <dbReference type="ARBA" id="ARBA00004141"/>
    </source>
</evidence>
<dbReference type="InterPro" id="IPR037185">
    <property type="entry name" value="EmrE-like"/>
</dbReference>
<dbReference type="GO" id="GO:0097624">
    <property type="term" value="P:UDP-galactose transmembrane import into Golgi lumen"/>
    <property type="evidence" value="ECO:0007669"/>
    <property type="project" value="EnsemblFungi"/>
</dbReference>
<dbReference type="RefSeq" id="XP_018735171.1">
    <property type="nucleotide sequence ID" value="XM_018882932.1"/>
</dbReference>
<proteinExistence type="predicted"/>
<protein>
    <submittedName>
        <fullName evidence="7">UDP-galactose transporter Gms1</fullName>
    </submittedName>
</protein>
<comment type="subcellular location">
    <subcellularLocation>
        <location evidence="1">Membrane</location>
        <topology evidence="1">Multi-pass membrane protein</topology>
    </subcellularLocation>
</comment>
<keyword evidence="4 6" id="KW-0472">Membrane</keyword>
<feature type="transmembrane region" description="Helical" evidence="6">
    <location>
        <begin position="140"/>
        <end position="157"/>
    </location>
</feature>
<feature type="compositionally biased region" description="Basic and acidic residues" evidence="5">
    <location>
        <begin position="375"/>
        <end position="392"/>
    </location>
</feature>
<keyword evidence="3 6" id="KW-1133">Transmembrane helix</keyword>
<evidence type="ECO:0000256" key="5">
    <source>
        <dbReference type="SAM" id="MobiDB-lite"/>
    </source>
</evidence>
<evidence type="ECO:0000256" key="6">
    <source>
        <dbReference type="SAM" id="Phobius"/>
    </source>
</evidence>
<feature type="transmembrane region" description="Helical" evidence="6">
    <location>
        <begin position="297"/>
        <end position="318"/>
    </location>
</feature>
<reference evidence="7 8" key="1">
    <citation type="submission" date="2016-02" db="EMBL/GenBank/DDBJ databases">
        <title>Complete genome sequence and transcriptome regulation of the pentose utilising yeast Sugiyamaella lignohabitans.</title>
        <authorList>
            <person name="Bellasio M."/>
            <person name="Peymann A."/>
            <person name="Valli M."/>
            <person name="Sipitzky M."/>
            <person name="Graf A."/>
            <person name="Sauer M."/>
            <person name="Marx H."/>
            <person name="Mattanovich D."/>
        </authorList>
    </citation>
    <scope>NUCLEOTIDE SEQUENCE [LARGE SCALE GENOMIC DNA]</scope>
    <source>
        <strain evidence="7 8">CBS 10342</strain>
    </source>
</reference>
<dbReference type="KEGG" id="slb:AWJ20_961"/>
<feature type="region of interest" description="Disordered" evidence="5">
    <location>
        <begin position="369"/>
        <end position="392"/>
    </location>
</feature>
<evidence type="ECO:0000313" key="8">
    <source>
        <dbReference type="Proteomes" id="UP000189580"/>
    </source>
</evidence>
<evidence type="ECO:0000256" key="4">
    <source>
        <dbReference type="ARBA" id="ARBA00023136"/>
    </source>
</evidence>
<feature type="transmembrane region" description="Helical" evidence="6">
    <location>
        <begin position="224"/>
        <end position="244"/>
    </location>
</feature>
<dbReference type="PANTHER" id="PTHR10231">
    <property type="entry name" value="NUCLEOTIDE-SUGAR TRANSMEMBRANE TRANSPORTER"/>
    <property type="match status" value="1"/>
</dbReference>
<dbReference type="NCBIfam" id="TIGR00803">
    <property type="entry name" value="nst"/>
    <property type="match status" value="2"/>
</dbReference>
<feature type="transmembrane region" description="Helical" evidence="6">
    <location>
        <begin position="46"/>
        <end position="69"/>
    </location>
</feature>
<dbReference type="Pfam" id="PF04142">
    <property type="entry name" value="Nuc_sug_transp"/>
    <property type="match status" value="1"/>
</dbReference>
<dbReference type="GeneID" id="30038051"/>
<accession>A0A167DAY4</accession>
<feature type="transmembrane region" description="Helical" evidence="6">
    <location>
        <begin position="348"/>
        <end position="366"/>
    </location>
</feature>
<dbReference type="GO" id="GO:0005459">
    <property type="term" value="F:UDP-galactose transmembrane transporter activity"/>
    <property type="evidence" value="ECO:0007669"/>
    <property type="project" value="EnsemblFungi"/>
</dbReference>
<name>A0A167DAY4_9ASCO</name>
<organism evidence="7 8">
    <name type="scientific">Sugiyamaella lignohabitans</name>
    <dbReference type="NCBI Taxonomy" id="796027"/>
    <lineage>
        <taxon>Eukaryota</taxon>
        <taxon>Fungi</taxon>
        <taxon>Dikarya</taxon>
        <taxon>Ascomycota</taxon>
        <taxon>Saccharomycotina</taxon>
        <taxon>Dipodascomycetes</taxon>
        <taxon>Dipodascales</taxon>
        <taxon>Trichomonascaceae</taxon>
        <taxon>Sugiyamaella</taxon>
    </lineage>
</organism>
<dbReference type="PIRSF" id="PIRSF005799">
    <property type="entry name" value="UDP-gal_transpt"/>
    <property type="match status" value="1"/>
</dbReference>
<gene>
    <name evidence="7" type="primary">gms1</name>
    <name evidence="7" type="ORF">AWJ20_961</name>
</gene>
<dbReference type="Proteomes" id="UP000189580">
    <property type="component" value="Chromosome a"/>
</dbReference>
<dbReference type="GO" id="GO:0000139">
    <property type="term" value="C:Golgi membrane"/>
    <property type="evidence" value="ECO:0007669"/>
    <property type="project" value="EnsemblFungi"/>
</dbReference>
<evidence type="ECO:0000256" key="3">
    <source>
        <dbReference type="ARBA" id="ARBA00022989"/>
    </source>
</evidence>
<keyword evidence="2 6" id="KW-0812">Transmembrane</keyword>